<comment type="caution">
    <text evidence="2">The sequence shown here is derived from an EMBL/GenBank/DDBJ whole genome shotgun (WGS) entry which is preliminary data.</text>
</comment>
<dbReference type="Pfam" id="PF08268">
    <property type="entry name" value="FBA_3"/>
    <property type="match status" value="1"/>
</dbReference>
<proteinExistence type="predicted"/>
<dbReference type="OrthoDB" id="605328at2759"/>
<dbReference type="EMBL" id="CACVBM020001540">
    <property type="protein sequence ID" value="CAA7053544.1"/>
    <property type="molecule type" value="Genomic_DNA"/>
</dbReference>
<gene>
    <name evidence="2" type="ORF">MERR_LOCUS40780</name>
</gene>
<dbReference type="Proteomes" id="UP000467841">
    <property type="component" value="Unassembled WGS sequence"/>
</dbReference>
<dbReference type="InterPro" id="IPR013187">
    <property type="entry name" value="F-box-assoc_dom_typ3"/>
</dbReference>
<dbReference type="NCBIfam" id="TIGR01640">
    <property type="entry name" value="F_box_assoc_1"/>
    <property type="match status" value="1"/>
</dbReference>
<dbReference type="InterPro" id="IPR017451">
    <property type="entry name" value="F-box-assoc_interact_dom"/>
</dbReference>
<dbReference type="PANTHER" id="PTHR31111:SF130">
    <property type="entry name" value="F-BOX ASSOCIATED UBIQUITINATION EFFECTOR FAMILY PROTEIN"/>
    <property type="match status" value="1"/>
</dbReference>
<evidence type="ECO:0000313" key="3">
    <source>
        <dbReference type="Proteomes" id="UP000467841"/>
    </source>
</evidence>
<evidence type="ECO:0000259" key="1">
    <source>
        <dbReference type="Pfam" id="PF08268"/>
    </source>
</evidence>
<sequence length="259" mass="29165">MTGQHAILPEVNKHRNASPSFLGFDPVGKQFKVFAEGTYPCFMETDFWKILTLGTEEPTWRSINGFPWYNNRSSEGICINGVLYYLASRSADETSTHMNTICLDVRSEKFKNIDTGRCHVGLIHGAKLINYKGRLGGVSLEYGKDDIGRRVLELTMWVLEDVEEQEGSANVFTLSDDKIVDEEVFVAGVTSRGDIVLSMKRRVACKPFYVFYFNPESSVLQSVEIQGFGELVGNIKVFVDHVEDIRTLDVIKTSARTEV</sequence>
<protein>
    <recommendedName>
        <fullName evidence="1">F-box associated beta-propeller type 3 domain-containing protein</fullName>
    </recommendedName>
</protein>
<organism evidence="2 3">
    <name type="scientific">Microthlaspi erraticum</name>
    <dbReference type="NCBI Taxonomy" id="1685480"/>
    <lineage>
        <taxon>Eukaryota</taxon>
        <taxon>Viridiplantae</taxon>
        <taxon>Streptophyta</taxon>
        <taxon>Embryophyta</taxon>
        <taxon>Tracheophyta</taxon>
        <taxon>Spermatophyta</taxon>
        <taxon>Magnoliopsida</taxon>
        <taxon>eudicotyledons</taxon>
        <taxon>Gunneridae</taxon>
        <taxon>Pentapetalae</taxon>
        <taxon>rosids</taxon>
        <taxon>malvids</taxon>
        <taxon>Brassicales</taxon>
        <taxon>Brassicaceae</taxon>
        <taxon>Coluteocarpeae</taxon>
        <taxon>Microthlaspi</taxon>
    </lineage>
</organism>
<name>A0A6D2KWT2_9BRAS</name>
<reference evidence="2" key="1">
    <citation type="submission" date="2020-01" db="EMBL/GenBank/DDBJ databases">
        <authorList>
            <person name="Mishra B."/>
        </authorList>
    </citation>
    <scope>NUCLEOTIDE SEQUENCE [LARGE SCALE GENOMIC DNA]</scope>
</reference>
<dbReference type="AlphaFoldDB" id="A0A6D2KWT2"/>
<accession>A0A6D2KWT2</accession>
<evidence type="ECO:0000313" key="2">
    <source>
        <dbReference type="EMBL" id="CAA7053544.1"/>
    </source>
</evidence>
<dbReference type="PANTHER" id="PTHR31111">
    <property type="entry name" value="BNAA05G37150D PROTEIN-RELATED"/>
    <property type="match status" value="1"/>
</dbReference>
<feature type="domain" description="F-box associated beta-propeller type 3" evidence="1">
    <location>
        <begin position="2"/>
        <end position="242"/>
    </location>
</feature>
<keyword evidence="3" id="KW-1185">Reference proteome</keyword>